<reference evidence="2 3" key="1">
    <citation type="submission" date="2016-07" db="EMBL/GenBank/DDBJ databases">
        <title>Pervasive Adenine N6-methylation of Active Genes in Fungi.</title>
        <authorList>
            <consortium name="DOE Joint Genome Institute"/>
            <person name="Mondo S.J."/>
            <person name="Dannebaum R.O."/>
            <person name="Kuo R.C."/>
            <person name="Labutti K."/>
            <person name="Haridas S."/>
            <person name="Kuo A."/>
            <person name="Salamov A."/>
            <person name="Ahrendt S.R."/>
            <person name="Lipzen A."/>
            <person name="Sullivan W."/>
            <person name="Andreopoulos W.B."/>
            <person name="Clum A."/>
            <person name="Lindquist E."/>
            <person name="Daum C."/>
            <person name="Ramamoorthy G.K."/>
            <person name="Gryganskyi A."/>
            <person name="Culley D."/>
            <person name="Magnuson J.K."/>
            <person name="James T.Y."/>
            <person name="O'Malley M.A."/>
            <person name="Stajich J.E."/>
            <person name="Spatafora J.W."/>
            <person name="Visel A."/>
            <person name="Grigoriev I.V."/>
        </authorList>
    </citation>
    <scope>NUCLEOTIDE SEQUENCE [LARGE SCALE GENOMIC DNA]</scope>
    <source>
        <strain evidence="2 3">CBS 115471</strain>
    </source>
</reference>
<feature type="region of interest" description="Disordered" evidence="1">
    <location>
        <begin position="1"/>
        <end position="58"/>
    </location>
</feature>
<dbReference type="EMBL" id="MCFA01000078">
    <property type="protein sequence ID" value="ORY10037.1"/>
    <property type="molecule type" value="Genomic_DNA"/>
</dbReference>
<evidence type="ECO:0000313" key="2">
    <source>
        <dbReference type="EMBL" id="ORY10037.1"/>
    </source>
</evidence>
<sequence>MTRWHEPFCESPDVEVGSDNIPECKAGRRSSPPIEELISEQADTSSALEIPPDEPPDG</sequence>
<protein>
    <submittedName>
        <fullName evidence="2">Uncharacterized protein</fullName>
    </submittedName>
</protein>
<dbReference type="Proteomes" id="UP000193144">
    <property type="component" value="Unassembled WGS sequence"/>
</dbReference>
<accession>A0A1Y1ZJ40</accession>
<proteinExistence type="predicted"/>
<comment type="caution">
    <text evidence="2">The sequence shown here is derived from an EMBL/GenBank/DDBJ whole genome shotgun (WGS) entry which is preliminary data.</text>
</comment>
<organism evidence="2 3">
    <name type="scientific">Clohesyomyces aquaticus</name>
    <dbReference type="NCBI Taxonomy" id="1231657"/>
    <lineage>
        <taxon>Eukaryota</taxon>
        <taxon>Fungi</taxon>
        <taxon>Dikarya</taxon>
        <taxon>Ascomycota</taxon>
        <taxon>Pezizomycotina</taxon>
        <taxon>Dothideomycetes</taxon>
        <taxon>Pleosporomycetidae</taxon>
        <taxon>Pleosporales</taxon>
        <taxon>Lindgomycetaceae</taxon>
        <taxon>Clohesyomyces</taxon>
    </lineage>
</organism>
<evidence type="ECO:0000256" key="1">
    <source>
        <dbReference type="SAM" id="MobiDB-lite"/>
    </source>
</evidence>
<evidence type="ECO:0000313" key="3">
    <source>
        <dbReference type="Proteomes" id="UP000193144"/>
    </source>
</evidence>
<dbReference type="AlphaFoldDB" id="A0A1Y1ZJ40"/>
<name>A0A1Y1ZJ40_9PLEO</name>
<keyword evidence="3" id="KW-1185">Reference proteome</keyword>
<gene>
    <name evidence="2" type="ORF">BCR34DRAFT_567430</name>
</gene>